<dbReference type="Pfam" id="PF12046">
    <property type="entry name" value="CCB1"/>
    <property type="match status" value="1"/>
</dbReference>
<keyword evidence="1" id="KW-0472">Membrane</keyword>
<dbReference type="PANTHER" id="PTHR35302:SF1">
    <property type="entry name" value="PROTEIN COFACTOR ASSEMBLY OF COMPLEX C SUBUNIT B CCB1, CHLOROPLASTIC"/>
    <property type="match status" value="1"/>
</dbReference>
<evidence type="ECO:0008006" key="4">
    <source>
        <dbReference type="Google" id="ProtNLM"/>
    </source>
</evidence>
<sequence length="300" mass="33565">MIYFLVIFVIGNACVDLPIYYLPGSIYHIYHNIENPSRKISCTRYLTTFRDHDCHCPGPRQVNHARNTRRAQSPMVARVSSLPEALLDASSAAIDLNLQDHPPTSSLFFLAEAASYSLASYYTSLGLFIISVPGLWSLIKRSVKSKIVKKTFIREGEVSRAPNQVAGEILSYFTRKNFTVLDRGDTITFEGMMVPSRGQAALLTFCTCISLGSVALVLTITVPDVGNNWFFLTTLSPLAGVYYWTRASRKEQVKVKMTVGEDGTLSEVVVRGDDQQIEEFRKDLQLSEKGMVYVKGLLER</sequence>
<reference evidence="2 3" key="1">
    <citation type="submission" date="2024-01" db="EMBL/GenBank/DDBJ databases">
        <title>The complete chloroplast genome sequence of Lithospermum erythrorhizon: insights into the phylogenetic relationship among Boraginaceae species and the maternal lineages of purple gromwells.</title>
        <authorList>
            <person name="Okada T."/>
            <person name="Watanabe K."/>
        </authorList>
    </citation>
    <scope>NUCLEOTIDE SEQUENCE [LARGE SCALE GENOMIC DNA]</scope>
</reference>
<proteinExistence type="predicted"/>
<dbReference type="PANTHER" id="PTHR35302">
    <property type="match status" value="1"/>
</dbReference>
<evidence type="ECO:0000313" key="2">
    <source>
        <dbReference type="EMBL" id="GAA0178927.1"/>
    </source>
</evidence>
<dbReference type="EMBL" id="BAABME010028399">
    <property type="protein sequence ID" value="GAA0178927.1"/>
    <property type="molecule type" value="Genomic_DNA"/>
</dbReference>
<protein>
    <recommendedName>
        <fullName evidence="4">Cofactor assembly of complex C subunit B</fullName>
    </recommendedName>
</protein>
<gene>
    <name evidence="2" type="ORF">LIER_42191</name>
</gene>
<evidence type="ECO:0000256" key="1">
    <source>
        <dbReference type="SAM" id="Phobius"/>
    </source>
</evidence>
<feature type="transmembrane region" description="Helical" evidence="1">
    <location>
        <begin position="228"/>
        <end position="245"/>
    </location>
</feature>
<name>A0AAV3RKT3_LITER</name>
<organism evidence="2 3">
    <name type="scientific">Lithospermum erythrorhizon</name>
    <name type="common">Purple gromwell</name>
    <name type="synonym">Lithospermum officinale var. erythrorhizon</name>
    <dbReference type="NCBI Taxonomy" id="34254"/>
    <lineage>
        <taxon>Eukaryota</taxon>
        <taxon>Viridiplantae</taxon>
        <taxon>Streptophyta</taxon>
        <taxon>Embryophyta</taxon>
        <taxon>Tracheophyta</taxon>
        <taxon>Spermatophyta</taxon>
        <taxon>Magnoliopsida</taxon>
        <taxon>eudicotyledons</taxon>
        <taxon>Gunneridae</taxon>
        <taxon>Pentapetalae</taxon>
        <taxon>asterids</taxon>
        <taxon>lamiids</taxon>
        <taxon>Boraginales</taxon>
        <taxon>Boraginaceae</taxon>
        <taxon>Boraginoideae</taxon>
        <taxon>Lithospermeae</taxon>
        <taxon>Lithospermum</taxon>
    </lineage>
</organism>
<keyword evidence="1" id="KW-1133">Transmembrane helix</keyword>
<accession>A0AAV3RKT3</accession>
<keyword evidence="1" id="KW-0812">Transmembrane</keyword>
<feature type="transmembrane region" description="Helical" evidence="1">
    <location>
        <begin position="119"/>
        <end position="139"/>
    </location>
</feature>
<dbReference type="InterPro" id="IPR021919">
    <property type="entry name" value="CCB1"/>
</dbReference>
<comment type="caution">
    <text evidence="2">The sequence shown here is derived from an EMBL/GenBank/DDBJ whole genome shotgun (WGS) entry which is preliminary data.</text>
</comment>
<keyword evidence="3" id="KW-1185">Reference proteome</keyword>
<dbReference type="AlphaFoldDB" id="A0AAV3RKT3"/>
<dbReference type="Proteomes" id="UP001454036">
    <property type="component" value="Unassembled WGS sequence"/>
</dbReference>
<feature type="transmembrane region" description="Helical" evidence="1">
    <location>
        <begin position="200"/>
        <end position="222"/>
    </location>
</feature>
<evidence type="ECO:0000313" key="3">
    <source>
        <dbReference type="Proteomes" id="UP001454036"/>
    </source>
</evidence>